<evidence type="ECO:0000313" key="2">
    <source>
        <dbReference type="EMBL" id="PZQ77957.1"/>
    </source>
</evidence>
<evidence type="ECO:0000313" key="3">
    <source>
        <dbReference type="Proteomes" id="UP000249135"/>
    </source>
</evidence>
<accession>A0A2W5S5C7</accession>
<evidence type="ECO:0000256" key="1">
    <source>
        <dbReference type="SAM" id="MobiDB-lite"/>
    </source>
</evidence>
<feature type="region of interest" description="Disordered" evidence="1">
    <location>
        <begin position="41"/>
        <end position="84"/>
    </location>
</feature>
<reference evidence="2 3" key="1">
    <citation type="submission" date="2017-08" db="EMBL/GenBank/DDBJ databases">
        <title>Infants hospitalized years apart are colonized by the same room-sourced microbial strains.</title>
        <authorList>
            <person name="Brooks B."/>
            <person name="Olm M.R."/>
            <person name="Firek B.A."/>
            <person name="Baker R."/>
            <person name="Thomas B.C."/>
            <person name="Morowitz M.J."/>
            <person name="Banfield J.F."/>
        </authorList>
    </citation>
    <scope>NUCLEOTIDE SEQUENCE [LARGE SCALE GENOMIC DNA]</scope>
    <source>
        <strain evidence="2">S2_005_003_R2_41</strain>
    </source>
</reference>
<proteinExistence type="predicted"/>
<sequence>MRCKVGDIAVIVGGAYEMLLGKVVTCVELIHDFPSPHWVVDPEPIDPSDGRPFAIDDRTLRPLRDPGDDAQDEMLRPLPQEVTA</sequence>
<organism evidence="2 3">
    <name type="scientific">Variovorax paradoxus</name>
    <dbReference type="NCBI Taxonomy" id="34073"/>
    <lineage>
        <taxon>Bacteria</taxon>
        <taxon>Pseudomonadati</taxon>
        <taxon>Pseudomonadota</taxon>
        <taxon>Betaproteobacteria</taxon>
        <taxon>Burkholderiales</taxon>
        <taxon>Comamonadaceae</taxon>
        <taxon>Variovorax</taxon>
    </lineage>
</organism>
<gene>
    <name evidence="2" type="ORF">DI563_02015</name>
</gene>
<dbReference type="EMBL" id="QFPP01000007">
    <property type="protein sequence ID" value="PZQ77957.1"/>
    <property type="molecule type" value="Genomic_DNA"/>
</dbReference>
<feature type="compositionally biased region" description="Basic and acidic residues" evidence="1">
    <location>
        <begin position="54"/>
        <end position="67"/>
    </location>
</feature>
<dbReference type="AlphaFoldDB" id="A0A2W5S5C7"/>
<dbReference type="Proteomes" id="UP000249135">
    <property type="component" value="Unassembled WGS sequence"/>
</dbReference>
<name>A0A2W5S5C7_VARPD</name>
<comment type="caution">
    <text evidence="2">The sequence shown here is derived from an EMBL/GenBank/DDBJ whole genome shotgun (WGS) entry which is preliminary data.</text>
</comment>
<protein>
    <submittedName>
        <fullName evidence="2">Uncharacterized protein</fullName>
    </submittedName>
</protein>